<evidence type="ECO:0000313" key="2">
    <source>
        <dbReference type="EMBL" id="QKM70372.1"/>
    </source>
</evidence>
<accession>A0A7G3UND9</accession>
<reference evidence="2 3" key="1">
    <citation type="journal article" date="2012" name="J. Bacteriol.">
        <title>Draft genome of Streptomyces tsukubaensis NRRL 18488, the producer of the clinically important immunosuppressant tacrolimus (FK506).</title>
        <authorList>
            <person name="Barreiro C."/>
            <person name="Prieto C."/>
            <person name="Sola-Landa A."/>
            <person name="Solera E."/>
            <person name="Martinez-Castro M."/>
            <person name="Perez-Redondo R."/>
            <person name="Garcia-Estrada C."/>
            <person name="Aparicio J.F."/>
            <person name="Fernandez-Martinez L.T."/>
            <person name="Santos-Aberturas J."/>
            <person name="Salehi-Najafabadi Z."/>
            <person name="Rodriguez-Garcia A."/>
            <person name="Tauch A."/>
            <person name="Martin J.F."/>
        </authorList>
    </citation>
    <scope>NUCLEOTIDE SEQUENCE [LARGE SCALE GENOMIC DNA]</scope>
    <source>
        <strain evidence="3">DSM 42081 / NBRC 108919 / NRRL 18488 / 9993</strain>
    </source>
</reference>
<sequence length="88" mass="9069">MVASAALVFLAAEAAAVQLFLPARQSVRLGICGGLTGATALWLWAMLRCRPASGESCTPRPPRAPGVPECEGGRVSAARSHGRGSRLP</sequence>
<feature type="region of interest" description="Disordered" evidence="1">
    <location>
        <begin position="53"/>
        <end position="88"/>
    </location>
</feature>
<dbReference type="AlphaFoldDB" id="A0A7G3UND9"/>
<organism evidence="2 3">
    <name type="scientific">Streptomyces tsukubensis (strain DSM 42081 / NBRC 108919 / NRRL 18488 / 9993)</name>
    <dbReference type="NCBI Taxonomy" id="1114943"/>
    <lineage>
        <taxon>Bacteria</taxon>
        <taxon>Bacillati</taxon>
        <taxon>Actinomycetota</taxon>
        <taxon>Actinomycetes</taxon>
        <taxon>Kitasatosporales</taxon>
        <taxon>Streptomycetaceae</taxon>
        <taxon>Streptomyces</taxon>
    </lineage>
</organism>
<name>A0A7G3UND9_STRT9</name>
<gene>
    <name evidence="2" type="ORF">STSU_027825</name>
</gene>
<keyword evidence="3" id="KW-1185">Reference proteome</keyword>
<protein>
    <submittedName>
        <fullName evidence="2">Uncharacterized protein</fullName>
    </submittedName>
</protein>
<dbReference type="Proteomes" id="UP000005940">
    <property type="component" value="Chromosome"/>
</dbReference>
<dbReference type="EMBL" id="CP029159">
    <property type="protein sequence ID" value="QKM70372.1"/>
    <property type="molecule type" value="Genomic_DNA"/>
</dbReference>
<evidence type="ECO:0000313" key="3">
    <source>
        <dbReference type="Proteomes" id="UP000005940"/>
    </source>
</evidence>
<proteinExistence type="predicted"/>
<evidence type="ECO:0000256" key="1">
    <source>
        <dbReference type="SAM" id="MobiDB-lite"/>
    </source>
</evidence>